<evidence type="ECO:0000259" key="5">
    <source>
        <dbReference type="PROSITE" id="PS50949"/>
    </source>
</evidence>
<feature type="region of interest" description="Disordered" evidence="4">
    <location>
        <begin position="433"/>
        <end position="455"/>
    </location>
</feature>
<keyword evidence="1" id="KW-0805">Transcription regulation</keyword>
<dbReference type="GO" id="GO:0003700">
    <property type="term" value="F:DNA-binding transcription factor activity"/>
    <property type="evidence" value="ECO:0007669"/>
    <property type="project" value="InterPro"/>
</dbReference>
<dbReference type="GO" id="GO:0003677">
    <property type="term" value="F:DNA binding"/>
    <property type="evidence" value="ECO:0007669"/>
    <property type="project" value="UniProtKB-KW"/>
</dbReference>
<dbReference type="Proteomes" id="UP000316624">
    <property type="component" value="Unassembled WGS sequence"/>
</dbReference>
<dbReference type="InterPro" id="IPR008920">
    <property type="entry name" value="TF_FadR/GntR_C"/>
</dbReference>
<organism evidence="6 7">
    <name type="scientific">Sphingobium wenxiniae (strain DSM 21828 / CGMCC 1.7748 / JZ-1)</name>
    <dbReference type="NCBI Taxonomy" id="595605"/>
    <lineage>
        <taxon>Bacteria</taxon>
        <taxon>Pseudomonadati</taxon>
        <taxon>Pseudomonadota</taxon>
        <taxon>Alphaproteobacteria</taxon>
        <taxon>Sphingomonadales</taxon>
        <taxon>Sphingomonadaceae</taxon>
        <taxon>Sphingobium</taxon>
    </lineage>
</organism>
<dbReference type="PANTHER" id="PTHR43537:SF5">
    <property type="entry name" value="UXU OPERON TRANSCRIPTIONAL REGULATOR"/>
    <property type="match status" value="1"/>
</dbReference>
<evidence type="ECO:0000256" key="2">
    <source>
        <dbReference type="ARBA" id="ARBA00023125"/>
    </source>
</evidence>
<keyword evidence="7" id="KW-1185">Reference proteome</keyword>
<dbReference type="InterPro" id="IPR000524">
    <property type="entry name" value="Tscrpt_reg_HTH_GntR"/>
</dbReference>
<dbReference type="AlphaFoldDB" id="A0A562KLG2"/>
<name>A0A562KLG2_SPHWJ</name>
<reference evidence="6 7" key="1">
    <citation type="journal article" date="2015" name="Stand. Genomic Sci.">
        <title>Genomic Encyclopedia of Bacterial and Archaeal Type Strains, Phase III: the genomes of soil and plant-associated and newly described type strains.</title>
        <authorList>
            <person name="Whitman W.B."/>
            <person name="Woyke T."/>
            <person name="Klenk H.P."/>
            <person name="Zhou Y."/>
            <person name="Lilburn T.G."/>
            <person name="Beck B.J."/>
            <person name="De Vos P."/>
            <person name="Vandamme P."/>
            <person name="Eisen J.A."/>
            <person name="Garrity G."/>
            <person name="Hugenholtz P."/>
            <person name="Kyrpides N.C."/>
        </authorList>
    </citation>
    <scope>NUCLEOTIDE SEQUENCE [LARGE SCALE GENOMIC DNA]</scope>
    <source>
        <strain evidence="6 7">CGMCC 1.7748</strain>
    </source>
</reference>
<sequence>MKAGRALANAMEADIKARCLPAGTLIGQEAGLCAQYGVGVAQLRQAARILEARGVARVQRGVGGGLLATTTSLSQVANYMAAHLEAAGVAVESLLAGAEIVDSVMFRLASERMTAREARRLLDLLNASRDVADPIERSQRAGERQRALAELAGNPFVTLAHMIAVRFMTNAMPFELYPQDERLVRALHQVDMIVQGVVAGDIRRAEHQLRLYHRDILSRFQRWRETADVVDAPLGASPHNRPVALARRMLREIREARSAPGTFLGSEADLMARYAVSRGTWREALHVLEEYRAVKSRRGRGGGVYVAATDADEAMHLAREWLQAERATLEQLLELLAPLALPHVALLFGVEGRPAPSLAAILAAIAEVSGCPILAILLPELDSFLSGSALDQAACAHLSSEWNEAMAQRNEPLAHRLLLIMVRDMRAAAARREPVLPHRTLKEGRTEQPSRRKAK</sequence>
<evidence type="ECO:0000313" key="6">
    <source>
        <dbReference type="EMBL" id="TWH96095.1"/>
    </source>
</evidence>
<protein>
    <submittedName>
        <fullName evidence="6">DNA-binding FadR family transcriptional regulator</fullName>
    </submittedName>
</protein>
<evidence type="ECO:0000256" key="3">
    <source>
        <dbReference type="ARBA" id="ARBA00023163"/>
    </source>
</evidence>
<proteinExistence type="predicted"/>
<dbReference type="Gene3D" id="1.20.120.530">
    <property type="entry name" value="GntR ligand-binding domain-like"/>
    <property type="match status" value="1"/>
</dbReference>
<feature type="domain" description="HTH gntR-type" evidence="5">
    <location>
        <begin position="239"/>
        <end position="309"/>
    </location>
</feature>
<accession>A0A562KLG2</accession>
<comment type="caution">
    <text evidence="6">The sequence shown here is derived from an EMBL/GenBank/DDBJ whole genome shotgun (WGS) entry which is preliminary data.</text>
</comment>
<gene>
    <name evidence="6" type="ORF">IQ35_01185</name>
</gene>
<dbReference type="PANTHER" id="PTHR43537">
    <property type="entry name" value="TRANSCRIPTIONAL REGULATOR, GNTR FAMILY"/>
    <property type="match status" value="1"/>
</dbReference>
<dbReference type="PROSITE" id="PS50949">
    <property type="entry name" value="HTH_GNTR"/>
    <property type="match status" value="1"/>
</dbReference>
<dbReference type="SUPFAM" id="SSF46785">
    <property type="entry name" value="Winged helix' DNA-binding domain"/>
    <property type="match status" value="2"/>
</dbReference>
<keyword evidence="3" id="KW-0804">Transcription</keyword>
<evidence type="ECO:0000313" key="7">
    <source>
        <dbReference type="Proteomes" id="UP000316624"/>
    </source>
</evidence>
<keyword evidence="2 6" id="KW-0238">DNA-binding</keyword>
<dbReference type="SMART" id="SM00345">
    <property type="entry name" value="HTH_GNTR"/>
    <property type="match status" value="2"/>
</dbReference>
<evidence type="ECO:0000256" key="4">
    <source>
        <dbReference type="SAM" id="MobiDB-lite"/>
    </source>
</evidence>
<evidence type="ECO:0000256" key="1">
    <source>
        <dbReference type="ARBA" id="ARBA00023015"/>
    </source>
</evidence>
<dbReference type="Pfam" id="PF00392">
    <property type="entry name" value="GntR"/>
    <property type="match status" value="2"/>
</dbReference>
<dbReference type="Gene3D" id="1.10.10.10">
    <property type="entry name" value="Winged helix-like DNA-binding domain superfamily/Winged helix DNA-binding domain"/>
    <property type="match status" value="2"/>
</dbReference>
<dbReference type="InterPro" id="IPR036388">
    <property type="entry name" value="WH-like_DNA-bd_sf"/>
</dbReference>
<dbReference type="InterPro" id="IPR036390">
    <property type="entry name" value="WH_DNA-bd_sf"/>
</dbReference>
<dbReference type="EMBL" id="VLKK01000003">
    <property type="protein sequence ID" value="TWH96095.1"/>
    <property type="molecule type" value="Genomic_DNA"/>
</dbReference>